<comment type="caution">
    <text evidence="3">The sequence shown here is derived from an EMBL/GenBank/DDBJ whole genome shotgun (WGS) entry which is preliminary data.</text>
</comment>
<evidence type="ECO:0000313" key="3">
    <source>
        <dbReference type="EMBL" id="GLD32636.1"/>
    </source>
</evidence>
<dbReference type="RefSeq" id="WP_264894435.1">
    <property type="nucleotide sequence ID" value="NZ_BRXE01000027.1"/>
</dbReference>
<feature type="compositionally biased region" description="Acidic residues" evidence="1">
    <location>
        <begin position="1"/>
        <end position="11"/>
    </location>
</feature>
<evidence type="ECO:0000256" key="1">
    <source>
        <dbReference type="SAM" id="MobiDB-lite"/>
    </source>
</evidence>
<dbReference type="AlphaFoldDB" id="A0A9P3QAK3"/>
<reference evidence="3" key="1">
    <citation type="submission" date="2022-08" db="EMBL/GenBank/DDBJ databases">
        <title>Mycobacterium kiyosense sp. nov., scotochromogenic slow-glowing species isolated from respiratory specimens.</title>
        <authorList>
            <person name="Fukano H."/>
            <person name="Kazumi Y."/>
            <person name="Sakagami N."/>
            <person name="Ato M."/>
            <person name="Mitarai S."/>
            <person name="Hoshino Y."/>
        </authorList>
    </citation>
    <scope>NUCLEOTIDE SEQUENCE</scope>
    <source>
        <strain evidence="3">1413</strain>
        <strain evidence="2">SRL2020-028</strain>
    </source>
</reference>
<gene>
    <name evidence="3" type="ORF">Mkiyose1413_45190</name>
    <name evidence="2" type="ORF">SRL2020028_27420</name>
</gene>
<organism evidence="3 4">
    <name type="scientific">Mycobacterium kiyosense</name>
    <dbReference type="NCBI Taxonomy" id="2871094"/>
    <lineage>
        <taxon>Bacteria</taxon>
        <taxon>Bacillati</taxon>
        <taxon>Actinomycetota</taxon>
        <taxon>Actinomycetes</taxon>
        <taxon>Mycobacteriales</taxon>
        <taxon>Mycobacteriaceae</taxon>
        <taxon>Mycobacterium</taxon>
    </lineage>
</organism>
<feature type="region of interest" description="Disordered" evidence="1">
    <location>
        <begin position="1"/>
        <end position="29"/>
    </location>
</feature>
<accession>A0A9P3QAK3</accession>
<name>A0A9P3QAK3_9MYCO</name>
<protein>
    <submittedName>
        <fullName evidence="3">Uncharacterized protein</fullName>
    </submittedName>
</protein>
<proteinExistence type="predicted"/>
<dbReference type="EMBL" id="BRZI01000049">
    <property type="protein sequence ID" value="GLD32636.1"/>
    <property type="molecule type" value="Genomic_DNA"/>
</dbReference>
<dbReference type="Proteomes" id="UP001165663">
    <property type="component" value="Unassembled WGS sequence"/>
</dbReference>
<dbReference type="Proteomes" id="UP001064782">
    <property type="component" value="Unassembled WGS sequence"/>
</dbReference>
<sequence>MSENTDTDEASEPPPFDLSHLPDNTRDLQDTADWYGRPDTFLQRMSQYANDIQQGIGITLVVPGGVVSGTVIGAAQFFTELSSRFRDAIAEHGVDAETKMADDFADFFFDQPAKAMADEVVADREAFRAGKLIEPRYFMHRHLHLKDAAFTGGGSPTSFHLGYTRVLLSQVAAWSVGTHYVGPPPA</sequence>
<evidence type="ECO:0000313" key="2">
    <source>
        <dbReference type="EMBL" id="GLB83486.1"/>
    </source>
</evidence>
<evidence type="ECO:0000313" key="4">
    <source>
        <dbReference type="Proteomes" id="UP001064782"/>
    </source>
</evidence>
<keyword evidence="4" id="KW-1185">Reference proteome</keyword>
<dbReference type="EMBL" id="BRXE01000027">
    <property type="protein sequence ID" value="GLB83486.1"/>
    <property type="molecule type" value="Genomic_DNA"/>
</dbReference>